<reference evidence="2 3" key="1">
    <citation type="submission" date="2020-08" db="EMBL/GenBank/DDBJ databases">
        <title>Genomic Encyclopedia of Type Strains, Phase IV (KMG-IV): sequencing the most valuable type-strain genomes for metagenomic binning, comparative biology and taxonomic classification.</title>
        <authorList>
            <person name="Goeker M."/>
        </authorList>
    </citation>
    <scope>NUCLEOTIDE SEQUENCE [LARGE SCALE GENOMIC DNA]</scope>
    <source>
        <strain evidence="2 3">DSM 14878</strain>
    </source>
</reference>
<keyword evidence="1" id="KW-0812">Transmembrane</keyword>
<comment type="caution">
    <text evidence="2">The sequence shown here is derived from an EMBL/GenBank/DDBJ whole genome shotgun (WGS) entry which is preliminary data.</text>
</comment>
<dbReference type="RefSeq" id="WP_183194837.1">
    <property type="nucleotide sequence ID" value="NZ_JACIDA010000001.1"/>
</dbReference>
<keyword evidence="1" id="KW-0472">Membrane</keyword>
<evidence type="ECO:0000256" key="1">
    <source>
        <dbReference type="SAM" id="Phobius"/>
    </source>
</evidence>
<protein>
    <submittedName>
        <fullName evidence="2">Heme/copper-type cytochrome/quinol oxidase subunit 2</fullName>
    </submittedName>
</protein>
<organism evidence="2 3">
    <name type="scientific">Brevundimonas mediterranea</name>
    <dbReference type="NCBI Taxonomy" id="74329"/>
    <lineage>
        <taxon>Bacteria</taxon>
        <taxon>Pseudomonadati</taxon>
        <taxon>Pseudomonadota</taxon>
        <taxon>Alphaproteobacteria</taxon>
        <taxon>Caulobacterales</taxon>
        <taxon>Caulobacteraceae</taxon>
        <taxon>Brevundimonas</taxon>
    </lineage>
</organism>
<feature type="transmembrane region" description="Helical" evidence="1">
    <location>
        <begin position="74"/>
        <end position="92"/>
    </location>
</feature>
<name>A0A7W5ZZS8_9CAUL</name>
<dbReference type="AlphaFoldDB" id="A0A7W5ZZS8"/>
<keyword evidence="1" id="KW-1133">Transmembrane helix</keyword>
<proteinExistence type="predicted"/>
<evidence type="ECO:0000313" key="2">
    <source>
        <dbReference type="EMBL" id="MBB3870573.1"/>
    </source>
</evidence>
<feature type="transmembrane region" description="Helical" evidence="1">
    <location>
        <begin position="32"/>
        <end position="53"/>
    </location>
</feature>
<dbReference type="Proteomes" id="UP000532936">
    <property type="component" value="Unassembled WGS sequence"/>
</dbReference>
<dbReference type="EMBL" id="JACIDA010000001">
    <property type="protein sequence ID" value="MBB3870573.1"/>
    <property type="molecule type" value="Genomic_DNA"/>
</dbReference>
<accession>A0A7W5ZZS8</accession>
<gene>
    <name evidence="2" type="ORF">GGR11_000087</name>
</gene>
<evidence type="ECO:0000313" key="3">
    <source>
        <dbReference type="Proteomes" id="UP000532936"/>
    </source>
</evidence>
<sequence length="94" mass="9829">MHQMIALALTLIVALLLNGGAAAQMVSAGYWGGVIGSLLFGPLIVFYVVHTLVYFAVRLIRGKDRVLSYTRSRINYVGAVVAILGVLGAAAGPA</sequence>